<evidence type="ECO:0000313" key="2">
    <source>
        <dbReference type="EMBL" id="ANY20779.1"/>
    </source>
</evidence>
<dbReference type="AlphaFoldDB" id="A0A1B2AF44"/>
<accession>A0A1B2AF44</accession>
<sequence length="540" mass="56004">MNRKLILLAGAATIVAMPAQAQEAQRGESRKTVRVDPYIEANQVFAAELSPGDDTVTYTQVAAGVDVSVQGRNNGGSASVRYERTFGYDDTVSDSSTLSGIARGYASVVPRALTVEAGALATRTRVDGNGGATLTAPRSDPSESRIYSIYAGPNLHTSAGDAEVNANYRFGYTRAEAPDAIVVAPGAARVDVFDESTVHSANAHVGLRPGAPLPVGIGVGGGVYQEDTSNLDSRVRDAHVRADVTVPLGPSLALVGGVGYEDVEISNRDAVRDAGGNPVIGADGRLVTDKAGPRQIAYDVSGLIWDVGVVWRPSSRTAAEAHVGKRYDSTTYYGSFAWAPDSRSSVNLSVYDGITGFGGQLTNALASLPTDFAAIRNPVTGDLDGCVSSVEGGNCLTGVLGSVRSAVFRGRGVAFNYSRQVGRMTGGFGAGYDRRKFIGAPGTVLAAANGVVDESYWIAASISGQLSARDSFTVNSRAQWFTSGFAGAGDATVLGAAAAYRRYLIEGLSANAAVSVDRLDSDAGPDLSTAAALLGLRYDF</sequence>
<dbReference type="KEGG" id="ado:A6F68_02279"/>
<protein>
    <recommendedName>
        <fullName evidence="4">Preprotein translocase subunit YajC</fullName>
    </recommendedName>
</protein>
<evidence type="ECO:0000313" key="3">
    <source>
        <dbReference type="Proteomes" id="UP000092932"/>
    </source>
</evidence>
<dbReference type="STRING" id="692370.A6F68_02279"/>
<dbReference type="SUPFAM" id="SSF56935">
    <property type="entry name" value="Porins"/>
    <property type="match status" value="1"/>
</dbReference>
<name>A0A1B2AF44_9SPHN</name>
<reference evidence="2 3" key="1">
    <citation type="submission" date="2016-07" db="EMBL/GenBank/DDBJ databases">
        <title>Complete genome sequence of Altererythrobacter dongtanensis KCTC 22672, a type strain with esterase isolated from tidal flat.</title>
        <authorList>
            <person name="Cheng H."/>
            <person name="Wu Y.-H."/>
            <person name="Zhou P."/>
            <person name="Huo Y.-Y."/>
            <person name="Wang C.-S."/>
            <person name="Xu X.-W."/>
        </authorList>
    </citation>
    <scope>NUCLEOTIDE SEQUENCE [LARGE SCALE GENOMIC DNA]</scope>
    <source>
        <strain evidence="2 3">KCTC 22672</strain>
    </source>
</reference>
<feature type="chain" id="PRO_5008534109" description="Preprotein translocase subunit YajC" evidence="1">
    <location>
        <begin position="22"/>
        <end position="540"/>
    </location>
</feature>
<dbReference type="Proteomes" id="UP000092932">
    <property type="component" value="Chromosome"/>
</dbReference>
<dbReference type="PATRIC" id="fig|692370.5.peg.2292"/>
<gene>
    <name evidence="2" type="ORF">A6F68_02279</name>
</gene>
<feature type="signal peptide" evidence="1">
    <location>
        <begin position="1"/>
        <end position="21"/>
    </location>
</feature>
<keyword evidence="1" id="KW-0732">Signal</keyword>
<dbReference type="EMBL" id="CP016591">
    <property type="protein sequence ID" value="ANY20779.1"/>
    <property type="molecule type" value="Genomic_DNA"/>
</dbReference>
<organism evidence="2 3">
    <name type="scientific">Tsuneonella dongtanensis</name>
    <dbReference type="NCBI Taxonomy" id="692370"/>
    <lineage>
        <taxon>Bacteria</taxon>
        <taxon>Pseudomonadati</taxon>
        <taxon>Pseudomonadota</taxon>
        <taxon>Alphaproteobacteria</taxon>
        <taxon>Sphingomonadales</taxon>
        <taxon>Erythrobacteraceae</taxon>
        <taxon>Tsuneonella</taxon>
    </lineage>
</organism>
<evidence type="ECO:0000256" key="1">
    <source>
        <dbReference type="SAM" id="SignalP"/>
    </source>
</evidence>
<keyword evidence="3" id="KW-1185">Reference proteome</keyword>
<proteinExistence type="predicted"/>
<evidence type="ECO:0008006" key="4">
    <source>
        <dbReference type="Google" id="ProtNLM"/>
    </source>
</evidence>
<dbReference type="RefSeq" id="WP_232308127.1">
    <property type="nucleotide sequence ID" value="NZ_CP016591.1"/>
</dbReference>